<dbReference type="InterPro" id="IPR029471">
    <property type="entry name" value="HNH_5"/>
</dbReference>
<dbReference type="Pfam" id="PF14279">
    <property type="entry name" value="HNH_5"/>
    <property type="match status" value="1"/>
</dbReference>
<organism evidence="2 3">
    <name type="scientific">Microlunatus kandeliicorticis</name>
    <dbReference type="NCBI Taxonomy" id="1759536"/>
    <lineage>
        <taxon>Bacteria</taxon>
        <taxon>Bacillati</taxon>
        <taxon>Actinomycetota</taxon>
        <taxon>Actinomycetes</taxon>
        <taxon>Propionibacteriales</taxon>
        <taxon>Propionibacteriaceae</taxon>
        <taxon>Microlunatus</taxon>
    </lineage>
</organism>
<dbReference type="EMBL" id="JACGWT010000004">
    <property type="protein sequence ID" value="MBA8795011.1"/>
    <property type="molecule type" value="Genomic_DNA"/>
</dbReference>
<feature type="domain" description="HNH nuclease" evidence="1">
    <location>
        <begin position="71"/>
        <end position="120"/>
    </location>
</feature>
<dbReference type="AlphaFoldDB" id="A0A7W3ITK6"/>
<protein>
    <recommendedName>
        <fullName evidence="1">HNH nuclease domain-containing protein</fullName>
    </recommendedName>
</protein>
<dbReference type="SMART" id="SM00507">
    <property type="entry name" value="HNHc"/>
    <property type="match status" value="1"/>
</dbReference>
<sequence length="149" mass="17053">MSQVIIYNLDGELLGTVTLKHAIKMLYRQVAQVHESVPGEMYGPYPRPRAVMLLHYVYARWRWERKGRVPYSKQGVMRRDRHRCAYCEKPATTVDHVIPRCQGGSTDWLNVVAACERCNCAKGGLTPDQAGIALRHLPFVPVFTDIWGR</sequence>
<dbReference type="Gene3D" id="1.10.30.50">
    <property type="match status" value="1"/>
</dbReference>
<dbReference type="CDD" id="cd00085">
    <property type="entry name" value="HNHc"/>
    <property type="match status" value="1"/>
</dbReference>
<dbReference type="RefSeq" id="WP_182560629.1">
    <property type="nucleotide sequence ID" value="NZ_JACGWT010000004.1"/>
</dbReference>
<evidence type="ECO:0000313" key="3">
    <source>
        <dbReference type="Proteomes" id="UP000523079"/>
    </source>
</evidence>
<dbReference type="Proteomes" id="UP000523079">
    <property type="component" value="Unassembled WGS sequence"/>
</dbReference>
<name>A0A7W3ITK6_9ACTN</name>
<dbReference type="PANTHER" id="PTHR33877:SF2">
    <property type="entry name" value="OS07G0170200 PROTEIN"/>
    <property type="match status" value="1"/>
</dbReference>
<gene>
    <name evidence="2" type="ORF">FHX74_002639</name>
</gene>
<dbReference type="PANTHER" id="PTHR33877">
    <property type="entry name" value="SLL1193 PROTEIN"/>
    <property type="match status" value="1"/>
</dbReference>
<accession>A0A7W3ITK6</accession>
<evidence type="ECO:0000313" key="2">
    <source>
        <dbReference type="EMBL" id="MBA8795011.1"/>
    </source>
</evidence>
<dbReference type="InterPro" id="IPR003615">
    <property type="entry name" value="HNH_nuc"/>
</dbReference>
<proteinExistence type="predicted"/>
<comment type="caution">
    <text evidence="2">The sequence shown here is derived from an EMBL/GenBank/DDBJ whole genome shotgun (WGS) entry which is preliminary data.</text>
</comment>
<dbReference type="InterPro" id="IPR052892">
    <property type="entry name" value="NA-targeting_endonuclease"/>
</dbReference>
<evidence type="ECO:0000259" key="1">
    <source>
        <dbReference type="SMART" id="SM00507"/>
    </source>
</evidence>
<keyword evidence="3" id="KW-1185">Reference proteome</keyword>
<reference evidence="2 3" key="1">
    <citation type="submission" date="2020-07" db="EMBL/GenBank/DDBJ databases">
        <title>Sequencing the genomes of 1000 actinobacteria strains.</title>
        <authorList>
            <person name="Klenk H.-P."/>
        </authorList>
    </citation>
    <scope>NUCLEOTIDE SEQUENCE [LARGE SCALE GENOMIC DNA]</scope>
    <source>
        <strain evidence="2 3">DSM 100723</strain>
    </source>
</reference>